<evidence type="ECO:0000259" key="3">
    <source>
        <dbReference type="Pfam" id="PF07859"/>
    </source>
</evidence>
<evidence type="ECO:0000256" key="1">
    <source>
        <dbReference type="ARBA" id="ARBA00010515"/>
    </source>
</evidence>
<dbReference type="EMBL" id="JAKUCV010003456">
    <property type="protein sequence ID" value="KAJ4838891.1"/>
    <property type="molecule type" value="Genomic_DNA"/>
</dbReference>
<dbReference type="GO" id="GO:0016787">
    <property type="term" value="F:hydrolase activity"/>
    <property type="evidence" value="ECO:0007669"/>
    <property type="project" value="UniProtKB-KW"/>
</dbReference>
<feature type="domain" description="Alpha/beta hydrolase fold-3" evidence="3">
    <location>
        <begin position="127"/>
        <end position="333"/>
    </location>
</feature>
<gene>
    <name evidence="4" type="ORF">Tsubulata_030539</name>
</gene>
<evidence type="ECO:0000313" key="4">
    <source>
        <dbReference type="EMBL" id="KAJ4838891.1"/>
    </source>
</evidence>
<protein>
    <recommendedName>
        <fullName evidence="3">Alpha/beta hydrolase fold-3 domain-containing protein</fullName>
    </recommendedName>
</protein>
<dbReference type="SUPFAM" id="SSF53474">
    <property type="entry name" value="alpha/beta-Hydrolases"/>
    <property type="match status" value="5"/>
</dbReference>
<keyword evidence="5" id="KW-1185">Reference proteome</keyword>
<accession>A0A9Q0JDP2</accession>
<dbReference type="InterPro" id="IPR050466">
    <property type="entry name" value="Carboxylest/Gibb_receptor"/>
</dbReference>
<reference evidence="4" key="2">
    <citation type="journal article" date="2023" name="Plants (Basel)">
        <title>Annotation of the Turnera subulata (Passifloraceae) Draft Genome Reveals the S-Locus Evolved after the Divergence of Turneroideae from Passifloroideae in a Stepwise Manner.</title>
        <authorList>
            <person name="Henning P.M."/>
            <person name="Roalson E.H."/>
            <person name="Mir W."/>
            <person name="McCubbin A.G."/>
            <person name="Shore J.S."/>
        </authorList>
    </citation>
    <scope>NUCLEOTIDE SEQUENCE</scope>
    <source>
        <strain evidence="4">F60SS</strain>
    </source>
</reference>
<organism evidence="4 5">
    <name type="scientific">Turnera subulata</name>
    <dbReference type="NCBI Taxonomy" id="218843"/>
    <lineage>
        <taxon>Eukaryota</taxon>
        <taxon>Viridiplantae</taxon>
        <taxon>Streptophyta</taxon>
        <taxon>Embryophyta</taxon>
        <taxon>Tracheophyta</taxon>
        <taxon>Spermatophyta</taxon>
        <taxon>Magnoliopsida</taxon>
        <taxon>eudicotyledons</taxon>
        <taxon>Gunneridae</taxon>
        <taxon>Pentapetalae</taxon>
        <taxon>rosids</taxon>
        <taxon>fabids</taxon>
        <taxon>Malpighiales</taxon>
        <taxon>Passifloraceae</taxon>
        <taxon>Turnera</taxon>
    </lineage>
</organism>
<name>A0A9Q0JDP2_9ROSI</name>
<dbReference type="PANTHER" id="PTHR23024:SF467">
    <property type="entry name" value="CARBOXYLESTERASE 12-RELATED"/>
    <property type="match status" value="1"/>
</dbReference>
<dbReference type="InterPro" id="IPR029058">
    <property type="entry name" value="AB_hydrolase_fold"/>
</dbReference>
<dbReference type="Gene3D" id="3.40.50.1820">
    <property type="entry name" value="alpha/beta hydrolase"/>
    <property type="match status" value="5"/>
</dbReference>
<feature type="non-terminal residue" evidence="4">
    <location>
        <position position="1"/>
    </location>
</feature>
<feature type="domain" description="Alpha/beta hydrolase fold-3" evidence="3">
    <location>
        <begin position="1219"/>
        <end position="1440"/>
    </location>
</feature>
<dbReference type="InterPro" id="IPR002168">
    <property type="entry name" value="Lipase_GDXG_HIS_AS"/>
</dbReference>
<evidence type="ECO:0000313" key="5">
    <source>
        <dbReference type="Proteomes" id="UP001141552"/>
    </source>
</evidence>
<feature type="domain" description="Alpha/beta hydrolase fold-3" evidence="3">
    <location>
        <begin position="935"/>
        <end position="1154"/>
    </location>
</feature>
<comment type="caution">
    <text evidence="4">The sequence shown here is derived from an EMBL/GenBank/DDBJ whole genome shotgun (WGS) entry which is preliminary data.</text>
</comment>
<feature type="domain" description="Alpha/beta hydrolase fold-3" evidence="3">
    <location>
        <begin position="396"/>
        <end position="616"/>
    </location>
</feature>
<sequence>MNGTSMPLENVIVTKGDQVSLISSKSPFLLLLTRHLILTFFPKTKQKKKMNPSTDEILYQWGSYFRAYKDGRVERFFGTDRVPPSTNSPHGGVSSKDVLIVPATGVSARVFIPSKTTPPRGQKLPLVVYFHGGAFLVGSPFCAAYHSYVTSLVAEANVVAVSVDYRLAPEHFLPTAYEDSWAALKWVASHFNGPGPDSWLNEHADLGRVFLAGDSAGANISHSLAVRAGVEGLSGMRLSGICLVHPYFGRSDGEVEKSWAFANPTTAGPKDVRLHPAVDSRLSGLGCRRVLVCVAELDGLKERGIYYCDALKKSGWGGDLEIVESKGLGHVFHVFDPNTDHAMTLLKKLLGTHVVPPGDPKGMVQSRDVVYAPEANLSSRLYLPENINPHQKLPLLVYIHGGGFCVETPFSFTYHNYLNTLVAQANVIAVSVDYRTAPEHPLPTAYDDSWTAIKWVASHVDGNGPEEWLNSYADFGKVFFAGDSSGANISHQMGLRHAQEKLSGFNVEGIVLVHPFFWGTQRIGCEAQQKKERIELIEGLWYLANPTTSGFDDPLFNPVLDPKFASLGCSRLLVLVAEKDPLRDRGYYYCEQLVRRGWKGRLLEIMEAKNETHAFHLLFPDADNTKSMLRRIAFFLNQEPIPSTYRELLPLLRIYKDGRVERLMGEAIVPPGDPKGLVLSKDVVYSPQPNLSSRLYLPKNTSPGQKLPLLFYFHGGGFCIETAFSPTYHNHLNTLVSEANVIAVSVDYRRTPEHPLPIAYDDSWAAIKWAASHVDGNGPEEWLNSHADFSKVFFAGDSAGANISHQMGLRIAQEKLPGVNVEGIVLVHPYFWGTQRIGNEADGMEKIGVIEELWFLAHPTTSGLDDPLFNPVLDPKFATLGDGRVERFVGTEVAPPGDPKAIVQSKDVVYSPQANLSSRIYLPKTTKPDQKLPLLVYFHGGGFCIATAFSPIYHNHLNTLVAEANVIAVSVDYRLAPEHPLPCAYNDSWAAIKWVASHVDGNGPEEWLNSHADFSKVFFAGDSAGANISHQMGLRLGQDMLVGVHVEGIVLIHPYFLGAKRIGREPKEFSEKRSLFEGTWFLVSPATSGLDDPLINPVLDPKFGSLGSARVLVLVAEKDALRDRGRYYCEELGKSGWKGKVEIMEAKGEDHCFHLFNPGIENTKAMLQRIRLLGTHVVPPGDPKGMVQSRDVVYAPEAILSSRLYLPKNINPYQKLPLLVYIHGGGFCVETPFSSTYHNYLNTLVAEANVIAVSVDYRKAPEHPLPIAYDDSWTAIKWVASHVNGNGPDEWLNSHADFGKVFFAGDSSGANISHQMGLRHAQEKLPGVNLEGIILVHPFFWGTRRIGYEANRKKERIELIEGLWCLANPKSNGFDDPLFNPVLDPRFASLGCSRLLVLVAEKDSLRDRGYYYCEQLVKSGWKGTQLEIMEAKNEIHVFHMLFPDAENAKSMLRRIAFFLNQEPIPSKI</sequence>
<dbReference type="Proteomes" id="UP001141552">
    <property type="component" value="Unassembled WGS sequence"/>
</dbReference>
<dbReference type="OrthoDB" id="408631at2759"/>
<dbReference type="PROSITE" id="PS01173">
    <property type="entry name" value="LIPASE_GDXG_HIS"/>
    <property type="match status" value="1"/>
</dbReference>
<comment type="similarity">
    <text evidence="1">Belongs to the 'GDXG' lipolytic enzyme family.</text>
</comment>
<feature type="domain" description="Alpha/beta hydrolase fold-3" evidence="3">
    <location>
        <begin position="710"/>
        <end position="878"/>
    </location>
</feature>
<dbReference type="Pfam" id="PF07859">
    <property type="entry name" value="Abhydrolase_3"/>
    <property type="match status" value="5"/>
</dbReference>
<keyword evidence="2" id="KW-0378">Hydrolase</keyword>
<dbReference type="InterPro" id="IPR013094">
    <property type="entry name" value="AB_hydrolase_3"/>
</dbReference>
<reference evidence="4" key="1">
    <citation type="submission" date="2022-02" db="EMBL/GenBank/DDBJ databases">
        <authorList>
            <person name="Henning P.M."/>
            <person name="McCubbin A.G."/>
            <person name="Shore J.S."/>
        </authorList>
    </citation>
    <scope>NUCLEOTIDE SEQUENCE</scope>
    <source>
        <strain evidence="4">F60SS</strain>
        <tissue evidence="4">Leaves</tissue>
    </source>
</reference>
<dbReference type="PANTHER" id="PTHR23024">
    <property type="entry name" value="ARYLACETAMIDE DEACETYLASE"/>
    <property type="match status" value="1"/>
</dbReference>
<proteinExistence type="inferred from homology"/>
<evidence type="ECO:0000256" key="2">
    <source>
        <dbReference type="ARBA" id="ARBA00022801"/>
    </source>
</evidence>